<dbReference type="PANTHER" id="PTHR13237:SF9">
    <property type="entry name" value="NEUROGUIDIN"/>
    <property type="match status" value="1"/>
</dbReference>
<evidence type="ECO:0008006" key="5">
    <source>
        <dbReference type="Google" id="ProtNLM"/>
    </source>
</evidence>
<name>A0AAN9C465_9CAEN</name>
<evidence type="ECO:0000256" key="2">
    <source>
        <dbReference type="SAM" id="MobiDB-lite"/>
    </source>
</evidence>
<dbReference type="GO" id="GO:0000462">
    <property type="term" value="P:maturation of SSU-rRNA from tricistronic rRNA transcript (SSU-rRNA, 5.8S rRNA, LSU-rRNA)"/>
    <property type="evidence" value="ECO:0007669"/>
    <property type="project" value="TreeGrafter"/>
</dbReference>
<dbReference type="GO" id="GO:0032040">
    <property type="term" value="C:small-subunit processome"/>
    <property type="evidence" value="ECO:0007669"/>
    <property type="project" value="TreeGrafter"/>
</dbReference>
<proteinExistence type="inferred from homology"/>
<feature type="region of interest" description="Disordered" evidence="2">
    <location>
        <begin position="133"/>
        <end position="241"/>
    </location>
</feature>
<feature type="compositionally biased region" description="Acidic residues" evidence="2">
    <location>
        <begin position="145"/>
        <end position="159"/>
    </location>
</feature>
<reference evidence="3 4" key="1">
    <citation type="submission" date="2024-02" db="EMBL/GenBank/DDBJ databases">
        <title>Chromosome-scale genome assembly of the rough periwinkle Littorina saxatilis.</title>
        <authorList>
            <person name="De Jode A."/>
            <person name="Faria R."/>
            <person name="Formenti G."/>
            <person name="Sims Y."/>
            <person name="Smith T.P."/>
            <person name="Tracey A."/>
            <person name="Wood J.M.D."/>
            <person name="Zagrodzka Z.B."/>
            <person name="Johannesson K."/>
            <person name="Butlin R.K."/>
            <person name="Leder E.H."/>
        </authorList>
    </citation>
    <scope>NUCLEOTIDE SEQUENCE [LARGE SCALE GENOMIC DNA]</scope>
    <source>
        <strain evidence="3">Snail1</strain>
        <tissue evidence="3">Muscle</tissue>
    </source>
</reference>
<feature type="region of interest" description="Disordered" evidence="2">
    <location>
        <begin position="280"/>
        <end position="318"/>
    </location>
</feature>
<feature type="compositionally biased region" description="Basic residues" evidence="2">
    <location>
        <begin position="292"/>
        <end position="318"/>
    </location>
</feature>
<dbReference type="Proteomes" id="UP001374579">
    <property type="component" value="Unassembled WGS sequence"/>
</dbReference>
<comment type="caution">
    <text evidence="3">The sequence shown here is derived from an EMBL/GenBank/DDBJ whole genome shotgun (WGS) entry which is preliminary data.</text>
</comment>
<accession>A0AAN9C465</accession>
<evidence type="ECO:0000256" key="1">
    <source>
        <dbReference type="ARBA" id="ARBA00010979"/>
    </source>
</evidence>
<dbReference type="PANTHER" id="PTHR13237">
    <property type="entry name" value="SOMETHING ABOUT SILENCING PROTEIN 10-RELATED"/>
    <property type="match status" value="1"/>
</dbReference>
<dbReference type="EMBL" id="JBAMIC010000001">
    <property type="protein sequence ID" value="KAK7114115.1"/>
    <property type="molecule type" value="Genomic_DNA"/>
</dbReference>
<dbReference type="AlphaFoldDB" id="A0AAN9C465"/>
<dbReference type="Pfam" id="PF04000">
    <property type="entry name" value="Sas10_Utp3"/>
    <property type="match status" value="1"/>
</dbReference>
<sequence>METQNNSNETVAEKEDLGELFLKIKKSATDTLETVKSVADHDAIKHDLNAKGISLLEVKNQLMLQYMLDLTLVMSRKVSGQSIHDDPAVWRMIENRTFLEKIQPIESKMKYQIDKLVKSHKFGETDESDALKFKPNLDNFGVQSGDDDDDDDSDEEDKEDGEKKEKGVYKAPKLAPMHYTGDETVEERQTKKTERLKKRALSSTMMEELRHEYMEEPEEIKESADLHRVKQDRQRKERQEYEEQYFVRTSVSKKELNKGRKMATISSLDALLKFDNLAHLDGDGAVDEPSAKKRKTSKGSKGKGKGKKGKGKKKKFRM</sequence>
<comment type="similarity">
    <text evidence="1">Belongs to the SAS10 family.</text>
</comment>
<organism evidence="3 4">
    <name type="scientific">Littorina saxatilis</name>
    <dbReference type="NCBI Taxonomy" id="31220"/>
    <lineage>
        <taxon>Eukaryota</taxon>
        <taxon>Metazoa</taxon>
        <taxon>Spiralia</taxon>
        <taxon>Lophotrochozoa</taxon>
        <taxon>Mollusca</taxon>
        <taxon>Gastropoda</taxon>
        <taxon>Caenogastropoda</taxon>
        <taxon>Littorinimorpha</taxon>
        <taxon>Littorinoidea</taxon>
        <taxon>Littorinidae</taxon>
        <taxon>Littorina</taxon>
    </lineage>
</organism>
<protein>
    <recommendedName>
        <fullName evidence="5">Neuroguidin</fullName>
    </recommendedName>
</protein>
<feature type="compositionally biased region" description="Basic and acidic residues" evidence="2">
    <location>
        <begin position="207"/>
        <end position="241"/>
    </location>
</feature>
<gene>
    <name evidence="3" type="ORF">V1264_000234</name>
</gene>
<evidence type="ECO:0000313" key="4">
    <source>
        <dbReference type="Proteomes" id="UP001374579"/>
    </source>
</evidence>
<keyword evidence="4" id="KW-1185">Reference proteome</keyword>
<evidence type="ECO:0000313" key="3">
    <source>
        <dbReference type="EMBL" id="KAK7114115.1"/>
    </source>
</evidence>
<dbReference type="InterPro" id="IPR007146">
    <property type="entry name" value="Sas10/Utp3/C1D"/>
</dbReference>